<name>A0A0A1GWG9_9LACO</name>
<gene>
    <name evidence="2" type="ORF">LOOC260_101330</name>
</gene>
<evidence type="ECO:0000313" key="3">
    <source>
        <dbReference type="Proteomes" id="UP000031620"/>
    </source>
</evidence>
<dbReference type="InterPro" id="IPR047951">
    <property type="entry name" value="Transpos_ISL3"/>
</dbReference>
<dbReference type="KEGG" id="lho:LOOC260_101330"/>
<feature type="domain" description="Transposase IS204/IS1001/IS1096/IS1165 DDE" evidence="1">
    <location>
        <begin position="17"/>
        <end position="112"/>
    </location>
</feature>
<dbReference type="PANTHER" id="PTHR33498">
    <property type="entry name" value="TRANSPOSASE FOR INSERTION SEQUENCE ELEMENT IS1557"/>
    <property type="match status" value="1"/>
</dbReference>
<sequence>MIEILSCLPLSGDETIKLVNISTHRTIDVIVDRGGGSLEKNFLRYSRKAREAVITVTVDLFSPYRPIIANVFPNALILADHFHAVVQAHTALQQVRIRIMKSFNQGSRERRKKLFKDF</sequence>
<protein>
    <submittedName>
        <fullName evidence="2">Transposase</fullName>
    </submittedName>
</protein>
<dbReference type="Pfam" id="PF01610">
    <property type="entry name" value="DDE_Tnp_ISL3"/>
    <property type="match status" value="1"/>
</dbReference>
<reference evidence="2 3" key="1">
    <citation type="submission" date="2014-11" db="EMBL/GenBank/DDBJ databases">
        <title>Complete genome sequence and analysis of Lactobacillus hokkaidonensis LOOC260T.</title>
        <authorList>
            <person name="Tanizawa Y."/>
            <person name="Tohno M."/>
            <person name="Kaminuma E."/>
            <person name="Nakamura Y."/>
            <person name="Arita M."/>
        </authorList>
    </citation>
    <scope>NUCLEOTIDE SEQUENCE [LARGE SCALE GENOMIC DNA]</scope>
    <source>
        <strain evidence="2 3">LOOC260</strain>
    </source>
</reference>
<accession>A0A0A1GWG9</accession>
<evidence type="ECO:0000259" key="1">
    <source>
        <dbReference type="Pfam" id="PF01610"/>
    </source>
</evidence>
<dbReference type="STRING" id="1291742.LOOC260_101330"/>
<dbReference type="AlphaFoldDB" id="A0A0A1GWG9"/>
<organism evidence="2 3">
    <name type="scientific">Paucilactobacillus hokkaidonensis JCM 18461</name>
    <dbReference type="NCBI Taxonomy" id="1291742"/>
    <lineage>
        <taxon>Bacteria</taxon>
        <taxon>Bacillati</taxon>
        <taxon>Bacillota</taxon>
        <taxon>Bacilli</taxon>
        <taxon>Lactobacillales</taxon>
        <taxon>Lactobacillaceae</taxon>
        <taxon>Paucilactobacillus</taxon>
    </lineage>
</organism>
<dbReference type="EMBL" id="AP014680">
    <property type="protein sequence ID" value="BAP84711.1"/>
    <property type="molecule type" value="Genomic_DNA"/>
</dbReference>
<dbReference type="Proteomes" id="UP000031620">
    <property type="component" value="Chromosome"/>
</dbReference>
<dbReference type="InterPro" id="IPR002560">
    <property type="entry name" value="Transposase_DDE"/>
</dbReference>
<proteinExistence type="predicted"/>
<dbReference type="PANTHER" id="PTHR33498:SF1">
    <property type="entry name" value="TRANSPOSASE FOR INSERTION SEQUENCE ELEMENT IS1557"/>
    <property type="match status" value="1"/>
</dbReference>
<evidence type="ECO:0000313" key="2">
    <source>
        <dbReference type="EMBL" id="BAP84711.1"/>
    </source>
</evidence>
<dbReference type="HOGENOM" id="CLU_2070090_0_0_9"/>